<keyword evidence="1" id="KW-1133">Transmembrane helix</keyword>
<sequence length="121" mass="13960">MIKTSIQIVNSTISRINPFVSSSSVLTTTEASRKKFTSDPYFWLPVSIIILFVLLWAYFRKEEEAEIDWGRNVYNGGGYPPNNYADSGAYSYGDIDFRHRMFTRVMTANIYGRELQLPENL</sequence>
<reference evidence="3" key="1">
    <citation type="submission" date="2017-10" db="EMBL/GenBank/DDBJ databases">
        <title>Rapid genome shrinkage in a self-fertile nematode reveals novel sperm competition proteins.</title>
        <authorList>
            <person name="Yin D."/>
            <person name="Schwarz E.M."/>
            <person name="Thomas C.G."/>
            <person name="Felde R.L."/>
            <person name="Korf I.F."/>
            <person name="Cutter A.D."/>
            <person name="Schartner C.M."/>
            <person name="Ralston E.J."/>
            <person name="Meyer B.J."/>
            <person name="Haag E.S."/>
        </authorList>
    </citation>
    <scope>NUCLEOTIDE SEQUENCE [LARGE SCALE GENOMIC DNA]</scope>
    <source>
        <strain evidence="3">JU1422</strain>
    </source>
</reference>
<gene>
    <name evidence="2" type="ORF">B9Z55_027926</name>
</gene>
<organism evidence="2 3">
    <name type="scientific">Caenorhabditis nigoni</name>
    <dbReference type="NCBI Taxonomy" id="1611254"/>
    <lineage>
        <taxon>Eukaryota</taxon>
        <taxon>Metazoa</taxon>
        <taxon>Ecdysozoa</taxon>
        <taxon>Nematoda</taxon>
        <taxon>Chromadorea</taxon>
        <taxon>Rhabditida</taxon>
        <taxon>Rhabditina</taxon>
        <taxon>Rhabditomorpha</taxon>
        <taxon>Rhabditoidea</taxon>
        <taxon>Rhabditidae</taxon>
        <taxon>Peloderinae</taxon>
        <taxon>Caenorhabditis</taxon>
    </lineage>
</organism>
<accession>A0A2G5SE22</accession>
<name>A0A2G5SE22_9PELO</name>
<protein>
    <submittedName>
        <fullName evidence="2">Uncharacterized protein</fullName>
    </submittedName>
</protein>
<evidence type="ECO:0000256" key="1">
    <source>
        <dbReference type="SAM" id="Phobius"/>
    </source>
</evidence>
<dbReference type="Proteomes" id="UP000230233">
    <property type="component" value="Unassembled WGS sequence"/>
</dbReference>
<feature type="transmembrane region" description="Helical" evidence="1">
    <location>
        <begin position="41"/>
        <end position="59"/>
    </location>
</feature>
<proteinExistence type="predicted"/>
<dbReference type="AlphaFoldDB" id="A0A2G5SE22"/>
<evidence type="ECO:0000313" key="3">
    <source>
        <dbReference type="Proteomes" id="UP000230233"/>
    </source>
</evidence>
<comment type="caution">
    <text evidence="2">The sequence shown here is derived from an EMBL/GenBank/DDBJ whole genome shotgun (WGS) entry which is preliminary data.</text>
</comment>
<keyword evidence="1" id="KW-0472">Membrane</keyword>
<keyword evidence="1" id="KW-0812">Transmembrane</keyword>
<evidence type="ECO:0000313" key="2">
    <source>
        <dbReference type="EMBL" id="PIC13304.1"/>
    </source>
</evidence>
<dbReference type="OrthoDB" id="5889239at2759"/>
<keyword evidence="3" id="KW-1185">Reference proteome</keyword>
<dbReference type="EMBL" id="PDUG01000014">
    <property type="protein sequence ID" value="PIC13304.1"/>
    <property type="molecule type" value="Genomic_DNA"/>
</dbReference>